<protein>
    <submittedName>
        <fullName evidence="1">Uncharacterized protein</fullName>
    </submittedName>
</protein>
<gene>
    <name evidence="1" type="ORF">SAMN05660206_102223</name>
</gene>
<dbReference type="AlphaFoldDB" id="A0A1I6QAB3"/>
<keyword evidence="2" id="KW-1185">Reference proteome</keyword>
<dbReference type="Proteomes" id="UP000198785">
    <property type="component" value="Unassembled WGS sequence"/>
</dbReference>
<organism evidence="1 2">
    <name type="scientific">Sphingobacterium wenxiniae</name>
    <dbReference type="NCBI Taxonomy" id="683125"/>
    <lineage>
        <taxon>Bacteria</taxon>
        <taxon>Pseudomonadati</taxon>
        <taxon>Bacteroidota</taxon>
        <taxon>Sphingobacteriia</taxon>
        <taxon>Sphingobacteriales</taxon>
        <taxon>Sphingobacteriaceae</taxon>
        <taxon>Sphingobacterium</taxon>
    </lineage>
</organism>
<evidence type="ECO:0000313" key="2">
    <source>
        <dbReference type="Proteomes" id="UP000198785"/>
    </source>
</evidence>
<reference evidence="1 2" key="1">
    <citation type="submission" date="2016-10" db="EMBL/GenBank/DDBJ databases">
        <authorList>
            <person name="de Groot N.N."/>
        </authorList>
    </citation>
    <scope>NUCLEOTIDE SEQUENCE [LARGE SCALE GENOMIC DNA]</scope>
    <source>
        <strain evidence="1 2">DSM 22789</strain>
    </source>
</reference>
<proteinExistence type="predicted"/>
<sequence length="66" mass="7954">MLKKSKRLCISPKDIAIILDISLRQANRRYNQAKDAYGRLRHQHLTFREFAEYYGLPLDELYERLN</sequence>
<name>A0A1I6QAB3_9SPHI</name>
<dbReference type="EMBL" id="FOZZ01000002">
    <property type="protein sequence ID" value="SFS49364.1"/>
    <property type="molecule type" value="Genomic_DNA"/>
</dbReference>
<evidence type="ECO:0000313" key="1">
    <source>
        <dbReference type="EMBL" id="SFS49364.1"/>
    </source>
</evidence>
<dbReference type="RefSeq" id="WP_212611626.1">
    <property type="nucleotide sequence ID" value="NZ_FOZZ01000002.1"/>
</dbReference>
<accession>A0A1I6QAB3</accession>